<dbReference type="PANTHER" id="PTHR43712">
    <property type="entry name" value="PUTATIVE (AFU_ORTHOLOGUE AFUA_4G14580)-RELATED"/>
    <property type="match status" value="1"/>
</dbReference>
<dbReference type="PIRSF" id="PIRSF005739">
    <property type="entry name" value="O-mtase"/>
    <property type="match status" value="1"/>
</dbReference>
<feature type="domain" description="O-methyltransferase C-terminal" evidence="4">
    <location>
        <begin position="112"/>
        <end position="316"/>
    </location>
</feature>
<organism evidence="6 7">
    <name type="scientific">Variovorax ginsengisoli</name>
    <dbReference type="NCBI Taxonomy" id="363844"/>
    <lineage>
        <taxon>Bacteria</taxon>
        <taxon>Pseudomonadati</taxon>
        <taxon>Pseudomonadota</taxon>
        <taxon>Betaproteobacteria</taxon>
        <taxon>Burkholderiales</taxon>
        <taxon>Comamonadaceae</taxon>
        <taxon>Variovorax</taxon>
    </lineage>
</organism>
<dbReference type="PROSITE" id="PS51683">
    <property type="entry name" value="SAM_OMT_II"/>
    <property type="match status" value="1"/>
</dbReference>
<reference evidence="6" key="1">
    <citation type="submission" date="2023-06" db="EMBL/GenBank/DDBJ databases">
        <authorList>
            <person name="Jiang Y."/>
            <person name="Liu Q."/>
        </authorList>
    </citation>
    <scope>NUCLEOTIDE SEQUENCE</scope>
    <source>
        <strain evidence="6">CGMCC 1.12090</strain>
    </source>
</reference>
<evidence type="ECO:0000256" key="2">
    <source>
        <dbReference type="ARBA" id="ARBA00022679"/>
    </source>
</evidence>
<dbReference type="Pfam" id="PF08100">
    <property type="entry name" value="Dimerisation"/>
    <property type="match status" value="1"/>
</dbReference>
<dbReference type="InterPro" id="IPR016461">
    <property type="entry name" value="COMT-like"/>
</dbReference>
<dbReference type="PANTHER" id="PTHR43712:SF2">
    <property type="entry name" value="O-METHYLTRANSFERASE CICE"/>
    <property type="match status" value="1"/>
</dbReference>
<dbReference type="Gene3D" id="3.40.50.150">
    <property type="entry name" value="Vaccinia Virus protein VP39"/>
    <property type="match status" value="1"/>
</dbReference>
<dbReference type="InterPro" id="IPR036390">
    <property type="entry name" value="WH_DNA-bd_sf"/>
</dbReference>
<keyword evidence="1 6" id="KW-0489">Methyltransferase</keyword>
<dbReference type="Gene3D" id="1.10.10.10">
    <property type="entry name" value="Winged helix-like DNA-binding domain superfamily/Winged helix DNA-binding domain"/>
    <property type="match status" value="1"/>
</dbReference>
<comment type="caution">
    <text evidence="6">The sequence shown here is derived from an EMBL/GenBank/DDBJ whole genome shotgun (WGS) entry which is preliminary data.</text>
</comment>
<evidence type="ECO:0000313" key="6">
    <source>
        <dbReference type="EMBL" id="MDO1536289.1"/>
    </source>
</evidence>
<accession>A0ABT8SBJ4</accession>
<dbReference type="SUPFAM" id="SSF53335">
    <property type="entry name" value="S-adenosyl-L-methionine-dependent methyltransferases"/>
    <property type="match status" value="1"/>
</dbReference>
<sequence length="339" mass="36383">MAHADPDSANTLRRMVEGYQVSQAIHVAATLGIADLLADTRRTSDELAAATGTHPPTLYRLLRALASLGLLHELEGHRFELAALGQPLRSDAPDSVAGWAAFVGRPYYWQAWSGLLHSVRTGENAFRHVHGTDVWSYRSAHPEESAVFDRAMTTLSRRANAALLATCDFGRFRMLVDVGGGTGALIAAVLAAHPGLQGVLFDQPHVVSAAAALLARAGVAERCRTVGGSFFEAVPEGADAYVLRAVIHDWEDDDAVRILAQVRRALGEGSKVLIVERVIAPPDEGRDAKFSDLNMLVGPGGRERTREDFVALLEHAALRLERVLDAGSFCVLEAAAADT</sequence>
<dbReference type="CDD" id="cd02440">
    <property type="entry name" value="AdoMet_MTases"/>
    <property type="match status" value="1"/>
</dbReference>
<evidence type="ECO:0000256" key="3">
    <source>
        <dbReference type="ARBA" id="ARBA00022691"/>
    </source>
</evidence>
<dbReference type="Proteomes" id="UP001169027">
    <property type="component" value="Unassembled WGS sequence"/>
</dbReference>
<dbReference type="SUPFAM" id="SSF46785">
    <property type="entry name" value="Winged helix' DNA-binding domain"/>
    <property type="match status" value="1"/>
</dbReference>
<evidence type="ECO:0000259" key="5">
    <source>
        <dbReference type="Pfam" id="PF08100"/>
    </source>
</evidence>
<gene>
    <name evidence="6" type="ORF">Q2T77_28775</name>
</gene>
<dbReference type="GO" id="GO:0032259">
    <property type="term" value="P:methylation"/>
    <property type="evidence" value="ECO:0007669"/>
    <property type="project" value="UniProtKB-KW"/>
</dbReference>
<dbReference type="InterPro" id="IPR012967">
    <property type="entry name" value="COMT_dimerisation"/>
</dbReference>
<evidence type="ECO:0000256" key="1">
    <source>
        <dbReference type="ARBA" id="ARBA00022603"/>
    </source>
</evidence>
<evidence type="ECO:0000259" key="4">
    <source>
        <dbReference type="Pfam" id="PF00891"/>
    </source>
</evidence>
<keyword evidence="7" id="KW-1185">Reference proteome</keyword>
<keyword evidence="3" id="KW-0949">S-adenosyl-L-methionine</keyword>
<dbReference type="GO" id="GO:0008168">
    <property type="term" value="F:methyltransferase activity"/>
    <property type="evidence" value="ECO:0007669"/>
    <property type="project" value="UniProtKB-KW"/>
</dbReference>
<name>A0ABT8SBJ4_9BURK</name>
<dbReference type="InterPro" id="IPR036388">
    <property type="entry name" value="WH-like_DNA-bd_sf"/>
</dbReference>
<keyword evidence="2" id="KW-0808">Transferase</keyword>
<dbReference type="InterPro" id="IPR001077">
    <property type="entry name" value="COMT_C"/>
</dbReference>
<proteinExistence type="predicted"/>
<dbReference type="Gene3D" id="1.10.287.1350">
    <property type="match status" value="1"/>
</dbReference>
<dbReference type="RefSeq" id="WP_301814288.1">
    <property type="nucleotide sequence ID" value="NZ_JAUJZH010000026.1"/>
</dbReference>
<feature type="domain" description="O-methyltransferase dimerisation" evidence="5">
    <location>
        <begin position="16"/>
        <end position="85"/>
    </location>
</feature>
<dbReference type="InterPro" id="IPR029063">
    <property type="entry name" value="SAM-dependent_MTases_sf"/>
</dbReference>
<evidence type="ECO:0000313" key="7">
    <source>
        <dbReference type="Proteomes" id="UP001169027"/>
    </source>
</evidence>
<protein>
    <submittedName>
        <fullName evidence="6">Methyltransferase</fullName>
    </submittedName>
</protein>
<dbReference type="Pfam" id="PF00891">
    <property type="entry name" value="Methyltransf_2"/>
    <property type="match status" value="1"/>
</dbReference>
<dbReference type="EMBL" id="JAUKVY010000026">
    <property type="protein sequence ID" value="MDO1536289.1"/>
    <property type="molecule type" value="Genomic_DNA"/>
</dbReference>